<feature type="region of interest" description="Disordered" evidence="6">
    <location>
        <begin position="94"/>
        <end position="161"/>
    </location>
</feature>
<dbReference type="InterPro" id="IPR000638">
    <property type="entry name" value="Gas-vesicle_GvpA-like"/>
</dbReference>
<protein>
    <recommendedName>
        <fullName evidence="4">Gas vesicle protein A</fullName>
        <shortName evidence="4">GVP</shortName>
    </recommendedName>
</protein>
<dbReference type="EMBL" id="JAWJZF010000503">
    <property type="protein sequence ID" value="MDX2296719.1"/>
    <property type="molecule type" value="Genomic_DNA"/>
</dbReference>
<evidence type="ECO:0000256" key="4">
    <source>
        <dbReference type="HAMAP-Rule" id="MF_00576"/>
    </source>
</evidence>
<evidence type="ECO:0000256" key="5">
    <source>
        <dbReference type="RuleBase" id="RU000632"/>
    </source>
</evidence>
<evidence type="ECO:0000256" key="3">
    <source>
        <dbReference type="ARBA" id="ARBA00035646"/>
    </source>
</evidence>
<evidence type="ECO:0000256" key="1">
    <source>
        <dbReference type="ARBA" id="ARBA00022987"/>
    </source>
</evidence>
<proteinExistence type="inferred from homology"/>
<evidence type="ECO:0000256" key="2">
    <source>
        <dbReference type="ARBA" id="ARBA00035629"/>
    </source>
</evidence>
<feature type="compositionally biased region" description="Acidic residues" evidence="6">
    <location>
        <begin position="122"/>
        <end position="144"/>
    </location>
</feature>
<dbReference type="PANTHER" id="PTHR35344">
    <property type="entry name" value="GAS VESICLE STRUCTURAL PROTEIN 2-RELATED"/>
    <property type="match status" value="1"/>
</dbReference>
<dbReference type="Pfam" id="PF00741">
    <property type="entry name" value="Gas_vesicle"/>
    <property type="match status" value="1"/>
</dbReference>
<dbReference type="NCBIfam" id="NF006872">
    <property type="entry name" value="PRK09368.1"/>
    <property type="match status" value="1"/>
</dbReference>
<keyword evidence="1 4" id="KW-0304">Gas vesicle</keyword>
<dbReference type="InterPro" id="IPR050530">
    <property type="entry name" value="GvpA"/>
</dbReference>
<dbReference type="InterPro" id="IPR018493">
    <property type="entry name" value="GvpA-like_CS"/>
</dbReference>
<comment type="subcellular location">
    <subcellularLocation>
        <location evidence="2 4 5">Gas vesicle shell</location>
    </subcellularLocation>
</comment>
<dbReference type="RefSeq" id="WP_319012880.1">
    <property type="nucleotide sequence ID" value="NZ_JAWJZF010000503.1"/>
</dbReference>
<sequence length="161" mass="17540">MTVMPQGAGGGLSRTGGGSTASLYDVLELILDRGLVIDAFVRISVVGIELIKIDARIVVASVDTYLRFAEACNRLDLEAGHGTPAQLPEMMDKMVEGGSRGKAKGALGGAIDAVTQSLTGRDEDEDEDEEEPEEEPEEELEEEETPRRRRPARRSARRERE</sequence>
<keyword evidence="8" id="KW-1185">Reference proteome</keyword>
<dbReference type="PANTHER" id="PTHR35344:SF4">
    <property type="entry name" value="GAS VESICLE PROTEIN A1"/>
    <property type="match status" value="1"/>
</dbReference>
<dbReference type="PROSITE" id="PS00234">
    <property type="entry name" value="GAS_VESICLE_A_1"/>
    <property type="match status" value="1"/>
</dbReference>
<comment type="similarity">
    <text evidence="3 4 5">Belongs to the gas vesicle GvpA family.</text>
</comment>
<reference evidence="7 8" key="1">
    <citation type="submission" date="2023-10" db="EMBL/GenBank/DDBJ databases">
        <authorList>
            <person name="Wang X.X."/>
        </authorList>
    </citation>
    <scope>NUCLEOTIDE SEQUENCE [LARGE SCALE GENOMIC DNA]</scope>
    <source>
        <strain evidence="7 8">NBRC 12816</strain>
    </source>
</reference>
<dbReference type="Proteomes" id="UP001278571">
    <property type="component" value="Unassembled WGS sequence"/>
</dbReference>
<gene>
    <name evidence="7" type="primary">gvpJ</name>
    <name evidence="4" type="synonym">gvpA</name>
    <name evidence="7" type="ORF">R2363_31675</name>
</gene>
<accession>A0ABU4KGT0</accession>
<evidence type="ECO:0000313" key="7">
    <source>
        <dbReference type="EMBL" id="MDX2296719.1"/>
    </source>
</evidence>
<comment type="caution">
    <text evidence="7">The sequence shown here is derived from an EMBL/GenBank/DDBJ whole genome shotgun (WGS) entry which is preliminary data.</text>
</comment>
<evidence type="ECO:0000256" key="6">
    <source>
        <dbReference type="SAM" id="MobiDB-lite"/>
    </source>
</evidence>
<dbReference type="InterPro" id="IPR047870">
    <property type="entry name" value="Gas_vesicle_GvpA"/>
</dbReference>
<comment type="subunit">
    <text evidence="4 5">The gas vesicle shell is 2 nm thick and consists of a single layer of this protein. It forms helical ribs nearly perpendicular to the long axis of the vesicle.</text>
</comment>
<name>A0ABU4KGT0_9ACTN</name>
<organism evidence="7 8">
    <name type="scientific">Streptomyces roseolus</name>
    <dbReference type="NCBI Taxonomy" id="67358"/>
    <lineage>
        <taxon>Bacteria</taxon>
        <taxon>Bacillati</taxon>
        <taxon>Actinomycetota</taxon>
        <taxon>Actinomycetes</taxon>
        <taxon>Kitasatosporales</taxon>
        <taxon>Streptomycetaceae</taxon>
        <taxon>Streptomyces</taxon>
    </lineage>
</organism>
<feature type="compositionally biased region" description="Basic residues" evidence="6">
    <location>
        <begin position="147"/>
        <end position="161"/>
    </location>
</feature>
<dbReference type="PROSITE" id="PS00669">
    <property type="entry name" value="GAS_VESICLE_A_2"/>
    <property type="match status" value="1"/>
</dbReference>
<evidence type="ECO:0000313" key="8">
    <source>
        <dbReference type="Proteomes" id="UP001278571"/>
    </source>
</evidence>
<comment type="function">
    <text evidence="4 5">Gas vesicles are hollow, gas filled proteinaceous nanostructures found in some microorganisms. During planktonic growth they allow positioning of the organism at a favorable depth for light or nutrient acquisition. GvpA forms the protein shell.</text>
</comment>
<dbReference type="HAMAP" id="MF_00576">
    <property type="entry name" value="Gas_vesicle_A"/>
    <property type="match status" value="1"/>
</dbReference>